<keyword evidence="2" id="KW-1185">Reference proteome</keyword>
<evidence type="ECO:0000313" key="2">
    <source>
        <dbReference type="Proteomes" id="UP000318939"/>
    </source>
</evidence>
<proteinExistence type="predicted"/>
<sequence>MSISFQTMAALRFGTGLRPGEPPPADKQALLAQIRDGIASPPLFPVGGLDARRKAVADVADQLQAIRKGNDPDETKRARENAVYHRLDAIYQRDADARIAQAVFSPNGFYERLASFWVNHFSVSAQKTQQMRLIVPLFEAEAIRPNIGAPFPVLLKAVTRHPAMLIYLDQSQSLGPNSPAGLKQKKGLNENLARELIELHTLGAGSGYTQADVRSAAMVLTGIALDRQAVLVDFKPGMSEPGSHDVLGVAYGGKVRREGDYLAMLDNLALHPKTAQHICRKLVAHFVADQPPQAMIDVMVDCWKNTKGDLTAVYATMLDHPDAWSGEGAKARSPFDFVVAGLRALNMPRNPVAVSPPPQSLEVADATPQAAAAATMSPAGTPAMAPAAAAASAPVVAAPVTAAGVATMVNGMSGGTTGAQMSPPGDMAADAEAQRRKQEQAAFDATLYVPRGLGLYALRRMGEPVWEPPSPAGFPDSFDAWINASALSERLAWSRRAAGRYGKQDDPREFLKTTLADAARDDTIRVVSQAPNRMTGLTLVLASPDFNRR</sequence>
<reference evidence="1" key="2">
    <citation type="journal article" date="2023" name="MicrobiologyOpen">
        <title>Genomics of the tumorigenes clade of the family Rhizobiaceae and description of Rhizobium rhododendri sp. nov.</title>
        <authorList>
            <person name="Kuzmanovic N."/>
            <person name="diCenzo G.C."/>
            <person name="Bunk B."/>
            <person name="Sproeer C."/>
            <person name="Fruehling A."/>
            <person name="Neumann-Schaal M."/>
            <person name="Overmann J."/>
            <person name="Smalla K."/>
        </authorList>
    </citation>
    <scope>NUCLEOTIDE SEQUENCE</scope>
    <source>
        <strain evidence="1">Rho-6.2</strain>
    </source>
</reference>
<dbReference type="InterPro" id="IPR014917">
    <property type="entry name" value="DUF1800"/>
</dbReference>
<evidence type="ECO:0000313" key="1">
    <source>
        <dbReference type="EMBL" id="WFS24409.1"/>
    </source>
</evidence>
<accession>A0ABY8IMR9</accession>
<protein>
    <submittedName>
        <fullName evidence="1">DUF1800 domain-containing protein</fullName>
    </submittedName>
</protein>
<dbReference type="EMBL" id="CP117267">
    <property type="protein sequence ID" value="WFS24409.1"/>
    <property type="molecule type" value="Genomic_DNA"/>
</dbReference>
<name>A0ABY8IMR9_9HYPH</name>
<organism evidence="1 2">
    <name type="scientific">Rhizobium rhododendri</name>
    <dbReference type="NCBI Taxonomy" id="2506430"/>
    <lineage>
        <taxon>Bacteria</taxon>
        <taxon>Pseudomonadati</taxon>
        <taxon>Pseudomonadota</taxon>
        <taxon>Alphaproteobacteria</taxon>
        <taxon>Hyphomicrobiales</taxon>
        <taxon>Rhizobiaceae</taxon>
        <taxon>Rhizobium/Agrobacterium group</taxon>
        <taxon>Rhizobium</taxon>
    </lineage>
</organism>
<dbReference type="Pfam" id="PF08811">
    <property type="entry name" value="DUF1800"/>
    <property type="match status" value="1"/>
</dbReference>
<dbReference type="Proteomes" id="UP000318939">
    <property type="component" value="Chromosome"/>
</dbReference>
<gene>
    <name evidence="1" type="ORF">PR018_07905</name>
</gene>
<reference evidence="1" key="1">
    <citation type="journal article" date="2019" name="Phytopathology">
        <title>A Novel Group of Rhizobium tumorigenes-Like Agrobacteria Associated with Crown Gall Disease of Rhododendron and Blueberry.</title>
        <authorList>
            <person name="Kuzmanovic N."/>
            <person name="Behrens P."/>
            <person name="Idczak E."/>
            <person name="Wagner S."/>
            <person name="Gotz M."/>
            <person name="Sproer C."/>
            <person name="Bunk B."/>
            <person name="Overmann J."/>
            <person name="Smalla K."/>
        </authorList>
    </citation>
    <scope>NUCLEOTIDE SEQUENCE</scope>
    <source>
        <strain evidence="1">Rho-6.2</strain>
    </source>
</reference>
<dbReference type="RefSeq" id="WP_142823010.1">
    <property type="nucleotide sequence ID" value="NZ_CP117267.1"/>
</dbReference>